<dbReference type="EMBL" id="AMZH03015174">
    <property type="protein sequence ID" value="RRT46467.1"/>
    <property type="molecule type" value="Genomic_DNA"/>
</dbReference>
<reference evidence="2 3" key="1">
    <citation type="journal article" date="2014" name="Agronomy (Basel)">
        <title>A Draft Genome Sequence for Ensete ventricosum, the Drought-Tolerant Tree Against Hunger.</title>
        <authorList>
            <person name="Harrison J."/>
            <person name="Moore K.A."/>
            <person name="Paszkiewicz K."/>
            <person name="Jones T."/>
            <person name="Grant M."/>
            <person name="Ambacheew D."/>
            <person name="Muzemil S."/>
            <person name="Studholme D.J."/>
        </authorList>
    </citation>
    <scope>NUCLEOTIDE SEQUENCE [LARGE SCALE GENOMIC DNA]</scope>
</reference>
<sequence length="96" mass="9884">MLPHKFPNSSITAKPTARLQRQPPTGATPMSKAPVCRPPASRSCRLQGRPLAGAASMEVLPMGMTLAAKATSPTAWQGGCQRARATVACVGATAAQ</sequence>
<evidence type="ECO:0000313" key="3">
    <source>
        <dbReference type="Proteomes" id="UP000287651"/>
    </source>
</evidence>
<evidence type="ECO:0000256" key="1">
    <source>
        <dbReference type="SAM" id="MobiDB-lite"/>
    </source>
</evidence>
<organism evidence="2 3">
    <name type="scientific">Ensete ventricosum</name>
    <name type="common">Abyssinian banana</name>
    <name type="synonym">Musa ensete</name>
    <dbReference type="NCBI Taxonomy" id="4639"/>
    <lineage>
        <taxon>Eukaryota</taxon>
        <taxon>Viridiplantae</taxon>
        <taxon>Streptophyta</taxon>
        <taxon>Embryophyta</taxon>
        <taxon>Tracheophyta</taxon>
        <taxon>Spermatophyta</taxon>
        <taxon>Magnoliopsida</taxon>
        <taxon>Liliopsida</taxon>
        <taxon>Zingiberales</taxon>
        <taxon>Musaceae</taxon>
        <taxon>Ensete</taxon>
    </lineage>
</organism>
<name>A0A426Y3W0_ENSVE</name>
<protein>
    <submittedName>
        <fullName evidence="2">Uncharacterized protein</fullName>
    </submittedName>
</protein>
<proteinExistence type="predicted"/>
<accession>A0A426Y3W0</accession>
<evidence type="ECO:0000313" key="2">
    <source>
        <dbReference type="EMBL" id="RRT46467.1"/>
    </source>
</evidence>
<gene>
    <name evidence="2" type="ORF">B296_00012946</name>
</gene>
<dbReference type="AlphaFoldDB" id="A0A426Y3W0"/>
<feature type="region of interest" description="Disordered" evidence="1">
    <location>
        <begin position="1"/>
        <end position="49"/>
    </location>
</feature>
<dbReference type="Proteomes" id="UP000287651">
    <property type="component" value="Unassembled WGS sequence"/>
</dbReference>
<comment type="caution">
    <text evidence="2">The sequence shown here is derived from an EMBL/GenBank/DDBJ whole genome shotgun (WGS) entry which is preliminary data.</text>
</comment>